<protein>
    <recommendedName>
        <fullName evidence="5">GH26 domain-containing protein</fullName>
    </recommendedName>
</protein>
<feature type="region of interest" description="Disordered" evidence="1">
    <location>
        <begin position="162"/>
        <end position="184"/>
    </location>
</feature>
<dbReference type="Proteomes" id="UP000598996">
    <property type="component" value="Unassembled WGS sequence"/>
</dbReference>
<evidence type="ECO:0000256" key="2">
    <source>
        <dbReference type="SAM" id="SignalP"/>
    </source>
</evidence>
<sequence length="482" mass="51063">MKLRTCLVAVSALAAGAGGVLVAAPSASAATTTVEDTSSAVTWSGTWAACSGNCGKAADNSFRWTSTAGSAATVSFTGSQVTLYGMKEPWDNIATVSIDGGAAVDVDFYASAVTATTVPVYTSPTLTDAAHTLKLTMTSRRNPASTGGNAITFDKAVVTTGTTTPPPASGRASGLPWSSGVGPQEQSRARADQFAAYRGAAVDNVVLFPPRDNWSTVSDPAWIANGLPTGFNATRDDLVMTVPLWPGSNSVGNTGTQAQWQNLANVIAAKDANAYVRLGWEMNLPSSYWMIGDGTKYDYDGNLIPNNKAQWQASFLQAAQWIKAAQPNLRIVWNPNYGGDQTCTNCARTVFQAVKQYISVYAIDTYDSWNPDIGTAGTAEHLARLNDTRDYAAANGKKWAVPEWGLGCNVAPDCQWAGHAGGDNPQYVHDYLTYFKNNASNLAFESYFDEPGPYIRSALSVTPIGPNAPAKYKADIAAYKTS</sequence>
<dbReference type="Gene3D" id="2.60.120.260">
    <property type="entry name" value="Galactose-binding domain-like"/>
    <property type="match status" value="1"/>
</dbReference>
<dbReference type="EMBL" id="JAENHO010000001">
    <property type="protein sequence ID" value="MBL7253240.1"/>
    <property type="molecule type" value="Genomic_DNA"/>
</dbReference>
<keyword evidence="4" id="KW-1185">Reference proteome</keyword>
<accession>A0ABS1VEW6</accession>
<feature type="signal peptide" evidence="2">
    <location>
        <begin position="1"/>
        <end position="29"/>
    </location>
</feature>
<dbReference type="Gene3D" id="3.20.20.80">
    <property type="entry name" value="Glycosidases"/>
    <property type="match status" value="1"/>
</dbReference>
<comment type="caution">
    <text evidence="3">The sequence shown here is derived from an EMBL/GenBank/DDBJ whole genome shotgun (WGS) entry which is preliminary data.</text>
</comment>
<gene>
    <name evidence="3" type="ORF">JKJ07_02845</name>
</gene>
<proteinExistence type="predicted"/>
<name>A0ABS1VEW6_9ACTN</name>
<reference evidence="3 4" key="1">
    <citation type="submission" date="2021-01" db="EMBL/GenBank/DDBJ databases">
        <title>Actinoplanes sp. nov. LDG1-01 isolated from lichen.</title>
        <authorList>
            <person name="Saeng-In P."/>
            <person name="Phongsopitanun W."/>
            <person name="Kanchanasin P."/>
            <person name="Yuki M."/>
            <person name="Kudo T."/>
            <person name="Ohkuma M."/>
            <person name="Tanasupawat S."/>
        </authorList>
    </citation>
    <scope>NUCLEOTIDE SEQUENCE [LARGE SCALE GENOMIC DNA]</scope>
    <source>
        <strain evidence="3 4">LDG1-01</strain>
    </source>
</reference>
<feature type="chain" id="PRO_5046267560" description="GH26 domain-containing protein" evidence="2">
    <location>
        <begin position="30"/>
        <end position="482"/>
    </location>
</feature>
<dbReference type="SUPFAM" id="SSF51445">
    <property type="entry name" value="(Trans)glycosidases"/>
    <property type="match status" value="1"/>
</dbReference>
<evidence type="ECO:0000313" key="3">
    <source>
        <dbReference type="EMBL" id="MBL7253240.1"/>
    </source>
</evidence>
<evidence type="ECO:0008006" key="5">
    <source>
        <dbReference type="Google" id="ProtNLM"/>
    </source>
</evidence>
<dbReference type="RefSeq" id="WP_202989567.1">
    <property type="nucleotide sequence ID" value="NZ_JAENHO010000001.1"/>
</dbReference>
<keyword evidence="2" id="KW-0732">Signal</keyword>
<dbReference type="InterPro" id="IPR017853">
    <property type="entry name" value="GH"/>
</dbReference>
<evidence type="ECO:0000256" key="1">
    <source>
        <dbReference type="SAM" id="MobiDB-lite"/>
    </source>
</evidence>
<organism evidence="3 4">
    <name type="scientific">Paractinoplanes lichenicola</name>
    <dbReference type="NCBI Taxonomy" id="2802976"/>
    <lineage>
        <taxon>Bacteria</taxon>
        <taxon>Bacillati</taxon>
        <taxon>Actinomycetota</taxon>
        <taxon>Actinomycetes</taxon>
        <taxon>Micromonosporales</taxon>
        <taxon>Micromonosporaceae</taxon>
        <taxon>Paractinoplanes</taxon>
    </lineage>
</organism>
<evidence type="ECO:0000313" key="4">
    <source>
        <dbReference type="Proteomes" id="UP000598996"/>
    </source>
</evidence>